<comment type="similarity">
    <text evidence="1">Belongs to the dihydroxyacetone kinase (DAK) family.</text>
</comment>
<dbReference type="Gene3D" id="1.25.40.340">
    <property type="match status" value="1"/>
</dbReference>
<dbReference type="InterPro" id="IPR036117">
    <property type="entry name" value="DhaL_dom_sf"/>
</dbReference>
<accession>A0A8D8PSB5</accession>
<evidence type="ECO:0000256" key="12">
    <source>
        <dbReference type="ARBA" id="ARBA00045490"/>
    </source>
</evidence>
<dbReference type="GO" id="GO:0005524">
    <property type="term" value="F:ATP binding"/>
    <property type="evidence" value="ECO:0007669"/>
    <property type="project" value="UniProtKB-KW"/>
</dbReference>
<dbReference type="SUPFAM" id="SSF82549">
    <property type="entry name" value="DAK1/DegV-like"/>
    <property type="match status" value="1"/>
</dbReference>
<dbReference type="Gene3D" id="3.40.50.10440">
    <property type="entry name" value="Dihydroxyacetone kinase, domain 1"/>
    <property type="match status" value="1"/>
</dbReference>
<keyword evidence="7" id="KW-0547">Nucleotide-binding</keyword>
<evidence type="ECO:0000259" key="17">
    <source>
        <dbReference type="PROSITE" id="PS51480"/>
    </source>
</evidence>
<reference evidence="19" key="1">
    <citation type="submission" date="2021-05" db="EMBL/GenBank/DDBJ databases">
        <authorList>
            <person name="Alioto T."/>
            <person name="Alioto T."/>
            <person name="Gomez Garrido J."/>
        </authorList>
    </citation>
    <scope>NUCLEOTIDE SEQUENCE</scope>
</reference>
<evidence type="ECO:0000256" key="14">
    <source>
        <dbReference type="ARBA" id="ARBA00047974"/>
    </source>
</evidence>
<keyword evidence="10" id="KW-0170">Cobalt</keyword>
<keyword evidence="9" id="KW-0067">ATP-binding</keyword>
<evidence type="ECO:0000256" key="10">
    <source>
        <dbReference type="ARBA" id="ARBA00023285"/>
    </source>
</evidence>
<evidence type="ECO:0000313" key="19">
    <source>
        <dbReference type="EMBL" id="CAG6613417.1"/>
    </source>
</evidence>
<dbReference type="Pfam" id="PF02733">
    <property type="entry name" value="Dak1"/>
    <property type="match status" value="1"/>
</dbReference>
<dbReference type="PANTHER" id="PTHR28629">
    <property type="entry name" value="TRIOKINASE/FMN CYCLASE"/>
    <property type="match status" value="1"/>
</dbReference>
<evidence type="ECO:0000256" key="4">
    <source>
        <dbReference type="ARBA" id="ARBA00012578"/>
    </source>
</evidence>
<evidence type="ECO:0000259" key="18">
    <source>
        <dbReference type="PROSITE" id="PS51481"/>
    </source>
</evidence>
<comment type="subunit">
    <text evidence="13">Homodimer. Interacts with IFIH1 (via the CARD domains), the interaction is inhibited by viral infection.</text>
</comment>
<dbReference type="EC" id="2.7.1.28" evidence="3"/>
<comment type="catalytic activity">
    <reaction evidence="15">
        <text>FAD = riboflavin cyclic-4',5'-phosphate + AMP + H(+)</text>
        <dbReference type="Rhea" id="RHEA:13729"/>
        <dbReference type="ChEBI" id="CHEBI:15378"/>
        <dbReference type="ChEBI" id="CHEBI:57692"/>
        <dbReference type="ChEBI" id="CHEBI:76202"/>
        <dbReference type="ChEBI" id="CHEBI:456215"/>
        <dbReference type="EC" id="4.6.1.15"/>
    </reaction>
</comment>
<dbReference type="EC" id="4.6.1.15" evidence="4"/>
<keyword evidence="8 19" id="KW-0418">Kinase</keyword>
<dbReference type="GO" id="GO:0019563">
    <property type="term" value="P:glycerol catabolic process"/>
    <property type="evidence" value="ECO:0007669"/>
    <property type="project" value="TreeGrafter"/>
</dbReference>
<evidence type="ECO:0000256" key="3">
    <source>
        <dbReference type="ARBA" id="ARBA00012110"/>
    </source>
</evidence>
<evidence type="ECO:0000256" key="11">
    <source>
        <dbReference type="ARBA" id="ARBA00032426"/>
    </source>
</evidence>
<dbReference type="EC" id="2.7.1.29" evidence="2"/>
<proteinExistence type="inferred from homology"/>
<dbReference type="FunFam" id="3.40.50.10440:FF:000001">
    <property type="entry name" value="Dihydroxyacetone kinase, DhaK subunit"/>
    <property type="match status" value="1"/>
</dbReference>
<organism evidence="19">
    <name type="scientific">Cacopsylla melanoneura</name>
    <dbReference type="NCBI Taxonomy" id="428564"/>
    <lineage>
        <taxon>Eukaryota</taxon>
        <taxon>Metazoa</taxon>
        <taxon>Ecdysozoa</taxon>
        <taxon>Arthropoda</taxon>
        <taxon>Hexapoda</taxon>
        <taxon>Insecta</taxon>
        <taxon>Pterygota</taxon>
        <taxon>Neoptera</taxon>
        <taxon>Paraneoptera</taxon>
        <taxon>Hemiptera</taxon>
        <taxon>Sternorrhyncha</taxon>
        <taxon>Psylloidea</taxon>
        <taxon>Psyllidae</taxon>
        <taxon>Psyllinae</taxon>
        <taxon>Cacopsylla</taxon>
    </lineage>
</organism>
<evidence type="ECO:0000256" key="13">
    <source>
        <dbReference type="ARBA" id="ARBA00046681"/>
    </source>
</evidence>
<dbReference type="GO" id="GO:0005829">
    <property type="term" value="C:cytosol"/>
    <property type="evidence" value="ECO:0007669"/>
    <property type="project" value="TreeGrafter"/>
</dbReference>
<dbReference type="InterPro" id="IPR004007">
    <property type="entry name" value="DhaL_dom"/>
</dbReference>
<feature type="domain" description="DhaL" evidence="17">
    <location>
        <begin position="378"/>
        <end position="579"/>
    </location>
</feature>
<protein>
    <recommendedName>
        <fullName evidence="5">Triokinase/FMN cyclase</fullName>
        <ecNumber evidence="3">2.7.1.28</ecNumber>
        <ecNumber evidence="2">2.7.1.29</ecNumber>
        <ecNumber evidence="4">4.6.1.15</ecNumber>
    </recommendedName>
    <alternativeName>
        <fullName evidence="11">Bifunctional ATP-dependent dihydroxyacetone kinase/FAD-AMP lyase (cyclizing)</fullName>
    </alternativeName>
</protein>
<dbReference type="PANTHER" id="PTHR28629:SF4">
    <property type="entry name" value="TRIOKINASE_FMN CYCLASE"/>
    <property type="match status" value="1"/>
</dbReference>
<dbReference type="InterPro" id="IPR004006">
    <property type="entry name" value="DhaK_dom"/>
</dbReference>
<keyword evidence="6" id="KW-0808">Transferase</keyword>
<evidence type="ECO:0000256" key="7">
    <source>
        <dbReference type="ARBA" id="ARBA00022741"/>
    </source>
</evidence>
<evidence type="ECO:0000256" key="6">
    <source>
        <dbReference type="ARBA" id="ARBA00022679"/>
    </source>
</evidence>
<dbReference type="SUPFAM" id="SSF101473">
    <property type="entry name" value="DhaL-like"/>
    <property type="match status" value="1"/>
</dbReference>
<evidence type="ECO:0000256" key="1">
    <source>
        <dbReference type="ARBA" id="ARBA00008757"/>
    </source>
</evidence>
<evidence type="ECO:0000256" key="9">
    <source>
        <dbReference type="ARBA" id="ARBA00022840"/>
    </source>
</evidence>
<dbReference type="GO" id="GO:0004371">
    <property type="term" value="F:glycerone kinase activity"/>
    <property type="evidence" value="ECO:0007669"/>
    <property type="project" value="UniProtKB-EC"/>
</dbReference>
<feature type="domain" description="DhaK" evidence="18">
    <location>
        <begin position="11"/>
        <end position="335"/>
    </location>
</feature>
<comment type="catalytic activity">
    <reaction evidence="16">
        <text>dihydroxyacetone + ATP = dihydroxyacetone phosphate + ADP + H(+)</text>
        <dbReference type="Rhea" id="RHEA:15773"/>
        <dbReference type="ChEBI" id="CHEBI:15378"/>
        <dbReference type="ChEBI" id="CHEBI:16016"/>
        <dbReference type="ChEBI" id="CHEBI:30616"/>
        <dbReference type="ChEBI" id="CHEBI:57642"/>
        <dbReference type="ChEBI" id="CHEBI:456216"/>
        <dbReference type="EC" id="2.7.1.29"/>
    </reaction>
</comment>
<dbReference type="FunFam" id="1.25.40.340:FF:000002">
    <property type="entry name" value="Dihydroxyacetone kinase, L subunit"/>
    <property type="match status" value="1"/>
</dbReference>
<evidence type="ECO:0000256" key="5">
    <source>
        <dbReference type="ARBA" id="ARBA00018932"/>
    </source>
</evidence>
<dbReference type="AlphaFoldDB" id="A0A8D8PSB5"/>
<dbReference type="GO" id="GO:0050354">
    <property type="term" value="F:triokinase activity"/>
    <property type="evidence" value="ECO:0007669"/>
    <property type="project" value="UniProtKB-EC"/>
</dbReference>
<evidence type="ECO:0000256" key="16">
    <source>
        <dbReference type="ARBA" id="ARBA00048898"/>
    </source>
</evidence>
<evidence type="ECO:0000256" key="8">
    <source>
        <dbReference type="ARBA" id="ARBA00022777"/>
    </source>
</evidence>
<sequence>MATVTKFILNSPTNIVTDMLQGLIVANPSMRLYPDQKVVLTHPLPQGRVRILSGGGSGHEPFAAGYVGEGMLSGAVAGNIFTSPPSGSIEAALEALCKDNSAGVLVVVANYTGDVLNFGIACERAKAQGHKVESVVVGEDIALLDTDRTSLAGRRGMCGIVLVIKIAGAMSGAGMSLEDIAEECKLVSGSMSTLGVCLSACSMPGSGPMFTLEPDQMELGLGIHGEAGICRTRLEPASTVVQTLLDKISRSLDLKEKSSVIVLVNNLGTLTQLEMGVVQKEIGEYFDHQHISIARLYSSSFMTSLDMKGFQVCVLRLDNAKWIQWLDGDTVAPGWPRTGGGVKEEQEKSPVLSGTKSFEQIYEENKIEWNSIETPQRDLVAQCIRVAAVSVSSQEDELNRLDQTCGDGDCGSTLKRLAHGVLDLLSGPHSESYTCSPVTILKFLEYSAQTRMGGTSGALYSLMFLSAASWVQRHKDSWDWGQAFIAGVEGVLRFSAARKGDRTMLDVLIECKENLEQKGKLVVSKETLTTIRNNVTRACEETKNMIPRAGRASNVDASLIHNVDAGAYGAQLWITAILDELLKRFDS</sequence>
<dbReference type="PROSITE" id="PS51480">
    <property type="entry name" value="DHAL"/>
    <property type="match status" value="1"/>
</dbReference>
<evidence type="ECO:0000256" key="15">
    <source>
        <dbReference type="ARBA" id="ARBA00048526"/>
    </source>
</evidence>
<dbReference type="Gene3D" id="3.30.1180.20">
    <property type="entry name" value="Dihydroxyacetone kinase, domain 2"/>
    <property type="match status" value="1"/>
</dbReference>
<dbReference type="FunFam" id="3.30.1180.20:FF:000001">
    <property type="entry name" value="Dihydroxyacetone kinase 1"/>
    <property type="match status" value="1"/>
</dbReference>
<dbReference type="SMART" id="SM01120">
    <property type="entry name" value="Dak2"/>
    <property type="match status" value="1"/>
</dbReference>
<evidence type="ECO:0000256" key="2">
    <source>
        <dbReference type="ARBA" id="ARBA00012107"/>
    </source>
</evidence>
<dbReference type="Pfam" id="PF02734">
    <property type="entry name" value="Dak2"/>
    <property type="match status" value="1"/>
</dbReference>
<dbReference type="PROSITE" id="PS51481">
    <property type="entry name" value="DHAK"/>
    <property type="match status" value="1"/>
</dbReference>
<dbReference type="InterPro" id="IPR050861">
    <property type="entry name" value="Dihydroxyacetone_Kinase"/>
</dbReference>
<dbReference type="GO" id="GO:0034012">
    <property type="term" value="F:FAD-AMP lyase (cyclizing) activity"/>
    <property type="evidence" value="ECO:0007669"/>
    <property type="project" value="UniProtKB-EC"/>
</dbReference>
<dbReference type="EMBL" id="HBUF01027503">
    <property type="protein sequence ID" value="CAG6613417.1"/>
    <property type="molecule type" value="Transcribed_RNA"/>
</dbReference>
<name>A0A8D8PSB5_9HEMI</name>
<comment type="catalytic activity">
    <reaction evidence="14">
        <text>D-glyceraldehyde + ATP = D-glyceraldehyde 3-phosphate + ADP + H(+)</text>
        <dbReference type="Rhea" id="RHEA:13941"/>
        <dbReference type="ChEBI" id="CHEBI:15378"/>
        <dbReference type="ChEBI" id="CHEBI:17378"/>
        <dbReference type="ChEBI" id="CHEBI:30616"/>
        <dbReference type="ChEBI" id="CHEBI:59776"/>
        <dbReference type="ChEBI" id="CHEBI:456216"/>
        <dbReference type="EC" id="2.7.1.28"/>
    </reaction>
</comment>
<comment type="function">
    <text evidence="12">Catalyzes both the phosphorylation of dihydroxyacetone and of glyceraldehyde, and the splitting of ribonucleoside diphosphate-X compounds among which FAD is the best substrate. Represses IFIH1-mediated cellular antiviral response.</text>
</comment>